<dbReference type="Proteomes" id="UP000241647">
    <property type="component" value="Unassembled WGS sequence"/>
</dbReference>
<evidence type="ECO:0000313" key="2">
    <source>
        <dbReference type="EMBL" id="PSR64000.1"/>
    </source>
</evidence>
<comment type="caution">
    <text evidence="2">The sequence shown here is derived from an EMBL/GenBank/DDBJ whole genome shotgun (WGS) entry which is preliminary data.</text>
</comment>
<evidence type="ECO:0000256" key="1">
    <source>
        <dbReference type="SAM" id="MobiDB-lite"/>
    </source>
</evidence>
<dbReference type="RefSeq" id="WP_063030243.1">
    <property type="nucleotide sequence ID" value="NZ_PYHS01000004.1"/>
</dbReference>
<protein>
    <submittedName>
        <fullName evidence="2">Uncharacterized protein</fullName>
    </submittedName>
</protein>
<organism evidence="2 3">
    <name type="scientific">Nocardia nova</name>
    <dbReference type="NCBI Taxonomy" id="37330"/>
    <lineage>
        <taxon>Bacteria</taxon>
        <taxon>Bacillati</taxon>
        <taxon>Actinomycetota</taxon>
        <taxon>Actinomycetes</taxon>
        <taxon>Mycobacteriales</taxon>
        <taxon>Nocardiaceae</taxon>
        <taxon>Nocardia</taxon>
    </lineage>
</organism>
<feature type="compositionally biased region" description="Basic and acidic residues" evidence="1">
    <location>
        <begin position="52"/>
        <end position="65"/>
    </location>
</feature>
<feature type="region of interest" description="Disordered" evidence="1">
    <location>
        <begin position="1"/>
        <end position="23"/>
    </location>
</feature>
<reference evidence="2 3" key="1">
    <citation type="submission" date="2018-02" db="EMBL/GenBank/DDBJ databases">
        <title>8 Nocardia nova and 1 Nocardia cyriacigeorgica strain used for evolution to TMP-SMX.</title>
        <authorList>
            <person name="Mehta H."/>
            <person name="Weng J."/>
            <person name="Shamoo Y."/>
        </authorList>
    </citation>
    <scope>NUCLEOTIDE SEQUENCE [LARGE SCALE GENOMIC DNA]</scope>
    <source>
        <strain evidence="2 3">ATCC 33727</strain>
    </source>
</reference>
<feature type="compositionally biased region" description="Basic and acidic residues" evidence="1">
    <location>
        <begin position="13"/>
        <end position="23"/>
    </location>
</feature>
<gene>
    <name evidence="2" type="ORF">C8259_09135</name>
</gene>
<sequence length="120" mass="13672">MPHQDVAALLKDSAARDTQSARDSENIARLVDRLDYLLNFDYVGATTDPDDPDVKRERERRKEAGFKPPPLPILAPVALRDPDVTAELAERARAEHQKYEVPPPRKVSLRELMARFDGRR</sequence>
<evidence type="ECO:0000313" key="3">
    <source>
        <dbReference type="Proteomes" id="UP000241647"/>
    </source>
</evidence>
<name>A0A2T2Z8C2_9NOCA</name>
<feature type="region of interest" description="Disordered" evidence="1">
    <location>
        <begin position="44"/>
        <end position="75"/>
    </location>
</feature>
<dbReference type="AlphaFoldDB" id="A0A2T2Z8C2"/>
<accession>A0A2T2Z8C2</accession>
<proteinExistence type="predicted"/>
<dbReference type="EMBL" id="PYHS01000004">
    <property type="protein sequence ID" value="PSR64000.1"/>
    <property type="molecule type" value="Genomic_DNA"/>
</dbReference>